<evidence type="ECO:0000256" key="1">
    <source>
        <dbReference type="SAM" id="MobiDB-lite"/>
    </source>
</evidence>
<feature type="compositionally biased region" description="Basic and acidic residues" evidence="1">
    <location>
        <begin position="1"/>
        <end position="14"/>
    </location>
</feature>
<keyword evidence="3" id="KW-1185">Reference proteome</keyword>
<reference evidence="2" key="1">
    <citation type="submission" date="2023-04" db="EMBL/GenBank/DDBJ databases">
        <title>Phytophthora lilii NBRC 32176.</title>
        <authorList>
            <person name="Ichikawa N."/>
            <person name="Sato H."/>
            <person name="Tonouchi N."/>
        </authorList>
    </citation>
    <scope>NUCLEOTIDE SEQUENCE</scope>
    <source>
        <strain evidence="2">NBRC 32176</strain>
    </source>
</reference>
<accession>A0A9W6TFM0</accession>
<sequence>MAKTNHGDDTDSARSKKTPQASDNLKALRNSNATPASHTRKKGQKKKTPKPRTTDSANEDANIPRKRRTPKNDNTVRAVGGDTERDDEILANLQAKPQQRTVQVKQRSFSSILDTSSSTVAVSHTAPDTESAAAPAQNDGGGFASGHYGLLLETKRAEKLCLSLALQKRHVECVCP</sequence>
<evidence type="ECO:0000313" key="2">
    <source>
        <dbReference type="EMBL" id="GMF12249.1"/>
    </source>
</evidence>
<evidence type="ECO:0000313" key="3">
    <source>
        <dbReference type="Proteomes" id="UP001165083"/>
    </source>
</evidence>
<gene>
    <name evidence="2" type="ORF">Plil01_000288400</name>
</gene>
<dbReference type="Proteomes" id="UP001165083">
    <property type="component" value="Unassembled WGS sequence"/>
</dbReference>
<comment type="caution">
    <text evidence="2">The sequence shown here is derived from an EMBL/GenBank/DDBJ whole genome shotgun (WGS) entry which is preliminary data.</text>
</comment>
<dbReference type="AlphaFoldDB" id="A0A9W6TFM0"/>
<feature type="compositionally biased region" description="Basic residues" evidence="1">
    <location>
        <begin position="38"/>
        <end position="50"/>
    </location>
</feature>
<feature type="compositionally biased region" description="Polar residues" evidence="1">
    <location>
        <begin position="18"/>
        <end position="37"/>
    </location>
</feature>
<organism evidence="2 3">
    <name type="scientific">Phytophthora lilii</name>
    <dbReference type="NCBI Taxonomy" id="2077276"/>
    <lineage>
        <taxon>Eukaryota</taxon>
        <taxon>Sar</taxon>
        <taxon>Stramenopiles</taxon>
        <taxon>Oomycota</taxon>
        <taxon>Peronosporomycetes</taxon>
        <taxon>Peronosporales</taxon>
        <taxon>Peronosporaceae</taxon>
        <taxon>Phytophthora</taxon>
    </lineage>
</organism>
<name>A0A9W6TFM0_9STRA</name>
<proteinExistence type="predicted"/>
<feature type="region of interest" description="Disordered" evidence="1">
    <location>
        <begin position="1"/>
        <end position="87"/>
    </location>
</feature>
<dbReference type="EMBL" id="BSXW01000111">
    <property type="protein sequence ID" value="GMF12249.1"/>
    <property type="molecule type" value="Genomic_DNA"/>
</dbReference>
<protein>
    <submittedName>
        <fullName evidence="2">Unnamed protein product</fullName>
    </submittedName>
</protein>